<dbReference type="PRINTS" id="PR01805">
    <property type="entry name" value="VACJLIPOPROT"/>
</dbReference>
<evidence type="ECO:0000256" key="1">
    <source>
        <dbReference type="ARBA" id="ARBA00010634"/>
    </source>
</evidence>
<evidence type="ECO:0000256" key="2">
    <source>
        <dbReference type="ARBA" id="ARBA00022729"/>
    </source>
</evidence>
<keyword evidence="4" id="KW-0449">Lipoprotein</keyword>
<evidence type="ECO:0000313" key="5">
    <source>
        <dbReference type="Proteomes" id="UP000778523"/>
    </source>
</evidence>
<protein>
    <submittedName>
        <fullName evidence="4">VacJ family lipoprotein</fullName>
    </submittedName>
</protein>
<dbReference type="PANTHER" id="PTHR30035:SF3">
    <property type="entry name" value="INTERMEMBRANE PHOSPHOLIPID TRANSPORT SYSTEM LIPOPROTEIN MLAA"/>
    <property type="match status" value="1"/>
</dbReference>
<dbReference type="InterPro" id="IPR007428">
    <property type="entry name" value="MlaA"/>
</dbReference>
<evidence type="ECO:0000313" key="4">
    <source>
        <dbReference type="EMBL" id="NSL54380.1"/>
    </source>
</evidence>
<accession>A0ABX2ICV0</accession>
<dbReference type="Pfam" id="PF04333">
    <property type="entry name" value="MlaA"/>
    <property type="match status" value="1"/>
</dbReference>
<gene>
    <name evidence="4" type="ORF">HJ583_005015</name>
</gene>
<comment type="similarity">
    <text evidence="1">Belongs to the MlaA family.</text>
</comment>
<keyword evidence="2 3" id="KW-0732">Signal</keyword>
<dbReference type="EMBL" id="JABCSC020000001">
    <property type="protein sequence ID" value="NSL54380.1"/>
    <property type="molecule type" value="Genomic_DNA"/>
</dbReference>
<dbReference type="Proteomes" id="UP000778523">
    <property type="component" value="Unassembled WGS sequence"/>
</dbReference>
<feature type="chain" id="PRO_5045893379" evidence="3">
    <location>
        <begin position="27"/>
        <end position="241"/>
    </location>
</feature>
<dbReference type="PANTHER" id="PTHR30035">
    <property type="entry name" value="LIPOPROTEIN VACJ-RELATED"/>
    <property type="match status" value="1"/>
</dbReference>
<dbReference type="PROSITE" id="PS51257">
    <property type="entry name" value="PROKAR_LIPOPROTEIN"/>
    <property type="match status" value="1"/>
</dbReference>
<evidence type="ECO:0000256" key="3">
    <source>
        <dbReference type="SAM" id="SignalP"/>
    </source>
</evidence>
<reference evidence="4 5" key="1">
    <citation type="submission" date="2020-06" db="EMBL/GenBank/DDBJ databases">
        <title>Draft genome of Uliginosibacterium sp. IMCC34675.</title>
        <authorList>
            <person name="Song J."/>
        </authorList>
    </citation>
    <scope>NUCLEOTIDE SEQUENCE [LARGE SCALE GENOMIC DNA]</scope>
    <source>
        <strain evidence="4 5">IMCC34675</strain>
    </source>
</reference>
<keyword evidence="5" id="KW-1185">Reference proteome</keyword>
<name>A0ABX2ICV0_9RHOO</name>
<sequence>MRSAEVSPRSLLSLCLLVLLALSGCASTSGHPDDPWEGMNRKVQTFNDNLDDYAAKPVAEVYRASVPLPTRTNVSNFFGNLEDVWIGVNNLLQGKPRDGLTDLSRFAVNSTIGIIGFFDVATELGLEKHDEDFGQTLGRWGVPSGPYLVLPLVGPSSVRDAGGFVVDKLANYPDYFIESVPMRNAGYVTKFVDTRTRLLGAESVLEDAALDKYNYLRGFYLQRRKSQIYDGRPPREDDDYR</sequence>
<feature type="signal peptide" evidence="3">
    <location>
        <begin position="1"/>
        <end position="26"/>
    </location>
</feature>
<organism evidence="4 5">
    <name type="scientific">Uliginosibacterium aquaticum</name>
    <dbReference type="NCBI Taxonomy" id="2731212"/>
    <lineage>
        <taxon>Bacteria</taxon>
        <taxon>Pseudomonadati</taxon>
        <taxon>Pseudomonadota</taxon>
        <taxon>Betaproteobacteria</taxon>
        <taxon>Rhodocyclales</taxon>
        <taxon>Zoogloeaceae</taxon>
        <taxon>Uliginosibacterium</taxon>
    </lineage>
</organism>
<proteinExistence type="inferred from homology"/>
<comment type="caution">
    <text evidence="4">The sequence shown here is derived from an EMBL/GenBank/DDBJ whole genome shotgun (WGS) entry which is preliminary data.</text>
</comment>